<evidence type="ECO:0000256" key="6">
    <source>
        <dbReference type="ARBA" id="ARBA00023235"/>
    </source>
</evidence>
<dbReference type="SUPFAM" id="SSF109998">
    <property type="entry name" value="Triger factor/SurA peptide-binding domain-like"/>
    <property type="match status" value="1"/>
</dbReference>
<keyword evidence="6 7" id="KW-0413">Isomerase</keyword>
<gene>
    <name evidence="7 9" type="primary">surA</name>
    <name evidence="9" type="ORF">EZMO1_3706</name>
</gene>
<dbReference type="InterPro" id="IPR023034">
    <property type="entry name" value="PPIase_SurA"/>
</dbReference>
<dbReference type="EC" id="5.2.1.8" evidence="7"/>
<dbReference type="GO" id="GO:0003755">
    <property type="term" value="F:peptidyl-prolyl cis-trans isomerase activity"/>
    <property type="evidence" value="ECO:0007669"/>
    <property type="project" value="UniProtKB-UniRule"/>
</dbReference>
<dbReference type="PANTHER" id="PTHR47637">
    <property type="entry name" value="CHAPERONE SURA"/>
    <property type="match status" value="1"/>
</dbReference>
<keyword evidence="4 7" id="KW-0697">Rotamase</keyword>
<dbReference type="PROSITE" id="PS50198">
    <property type="entry name" value="PPIC_PPIASE_2"/>
    <property type="match status" value="2"/>
</dbReference>
<dbReference type="Gene3D" id="1.10.4030.10">
    <property type="entry name" value="Porin chaperone SurA, peptide-binding domain"/>
    <property type="match status" value="1"/>
</dbReference>
<dbReference type="GO" id="GO:0043165">
    <property type="term" value="P:Gram-negative-bacterium-type cell outer membrane assembly"/>
    <property type="evidence" value="ECO:0007669"/>
    <property type="project" value="InterPro"/>
</dbReference>
<dbReference type="InterPro" id="IPR046357">
    <property type="entry name" value="PPIase_dom_sf"/>
</dbReference>
<keyword evidence="3 7" id="KW-0574">Periplasm</keyword>
<evidence type="ECO:0000256" key="7">
    <source>
        <dbReference type="HAMAP-Rule" id="MF_01183"/>
    </source>
</evidence>
<proteinExistence type="inferred from homology"/>
<dbReference type="GO" id="GO:0051082">
    <property type="term" value="F:unfolded protein binding"/>
    <property type="evidence" value="ECO:0007669"/>
    <property type="project" value="UniProtKB-UniRule"/>
</dbReference>
<evidence type="ECO:0000313" key="10">
    <source>
        <dbReference type="Proteomes" id="UP000071065"/>
    </source>
</evidence>
<accession>A0A142BFZ0</accession>
<evidence type="ECO:0000259" key="8">
    <source>
        <dbReference type="PROSITE" id="PS50198"/>
    </source>
</evidence>
<comment type="catalytic activity">
    <reaction evidence="7">
        <text>[protein]-peptidylproline (omega=180) = [protein]-peptidylproline (omega=0)</text>
        <dbReference type="Rhea" id="RHEA:16237"/>
        <dbReference type="Rhea" id="RHEA-COMP:10747"/>
        <dbReference type="Rhea" id="RHEA-COMP:10748"/>
        <dbReference type="ChEBI" id="CHEBI:83833"/>
        <dbReference type="ChEBI" id="CHEBI:83834"/>
        <dbReference type="EC" id="5.2.1.8"/>
    </reaction>
</comment>
<dbReference type="GO" id="GO:0006457">
    <property type="term" value="P:protein folding"/>
    <property type="evidence" value="ECO:0007669"/>
    <property type="project" value="UniProtKB-UniRule"/>
</dbReference>
<dbReference type="Proteomes" id="UP000071065">
    <property type="component" value="Chromosome"/>
</dbReference>
<reference evidence="9 10" key="1">
    <citation type="journal article" date="2016" name="Front. Microbiol.">
        <title>Genomic Insight into the Host-Endosymbiont Relationship of Endozoicomonas montiporae CL-33(T) with its Coral Host.</title>
        <authorList>
            <person name="Ding J.-Y."/>
            <person name="Shiu J.-H."/>
            <person name="Chen W.-M."/>
            <person name="Chiang Y.-R."/>
            <person name="Tang S.-L."/>
        </authorList>
    </citation>
    <scope>NUCLEOTIDE SEQUENCE [LARGE SCALE GENOMIC DNA]</scope>
    <source>
        <strain evidence="9 10">CL-33</strain>
    </source>
</reference>
<evidence type="ECO:0000313" key="9">
    <source>
        <dbReference type="EMBL" id="AMO57666.1"/>
    </source>
</evidence>
<evidence type="ECO:0000256" key="2">
    <source>
        <dbReference type="ARBA" id="ARBA00022737"/>
    </source>
</evidence>
<dbReference type="InterPro" id="IPR050280">
    <property type="entry name" value="OMP_Chaperone_SurA"/>
</dbReference>
<keyword evidence="2 7" id="KW-0677">Repeat</keyword>
<dbReference type="Pfam" id="PF13616">
    <property type="entry name" value="Rotamase_3"/>
    <property type="match status" value="1"/>
</dbReference>
<keyword evidence="5 7" id="KW-0143">Chaperone</keyword>
<comment type="subcellular location">
    <subcellularLocation>
        <location evidence="7">Periplasm</location>
    </subcellularLocation>
    <text evidence="7">Is capable of associating with the outer membrane.</text>
</comment>
<evidence type="ECO:0000256" key="1">
    <source>
        <dbReference type="ARBA" id="ARBA00022729"/>
    </source>
</evidence>
<evidence type="ECO:0000256" key="4">
    <source>
        <dbReference type="ARBA" id="ARBA00023110"/>
    </source>
</evidence>
<dbReference type="Pfam" id="PF09312">
    <property type="entry name" value="SurA_N"/>
    <property type="match status" value="1"/>
</dbReference>
<feature type="domain" description="PpiC" evidence="8">
    <location>
        <begin position="182"/>
        <end position="283"/>
    </location>
</feature>
<dbReference type="GO" id="GO:0050821">
    <property type="term" value="P:protein stabilization"/>
    <property type="evidence" value="ECO:0007669"/>
    <property type="project" value="InterPro"/>
</dbReference>
<dbReference type="PATRIC" id="fig|570277.3.peg.3988"/>
<feature type="domain" description="PpiC" evidence="8">
    <location>
        <begin position="292"/>
        <end position="391"/>
    </location>
</feature>
<feature type="signal peptide" evidence="7">
    <location>
        <begin position="1"/>
        <end position="31"/>
    </location>
</feature>
<dbReference type="OrthoDB" id="14196at2"/>
<sequence length="436" mass="49225" precursor="true">MMKGLKNLMLSACRALALAAVVVSTGNIAHAKPVPLDRIVAVVDKDVVMESELNNRVEAVQRQLSDRNITLPPESVLKKQVLEQLILENLQLQMGRNGGIRIDDWTLNDAVTRIAERNGLTIEEFRKSLESDGLSYADAREEIRREMIINRVRQRQITSRIQISEQEIDNFLRSPEGQASQQVEYRLGHILISTPDNPTPSQVQAAEKQANNISVQLEQGANFAEMAITYSKGQNALNGGDLGFRTPEQLPTLFAEQAVKMNTGQVSRPVRSAGGFHIFKLLDTRGNEKVMEEQINVRHILIKPNEIRNDLEAQMLAKDLYNRIESGESFSELAKAYSDDPGSALNGGSLDWISPETLVPEFQKAMSDTPQDIVSEPFRSSFGWHILEVKGKRKADISNQVRRNEVRELLGMRKFEEELEVWLREIRDQSFVEVRL</sequence>
<organism evidence="9 10">
    <name type="scientific">Endozoicomonas montiporae CL-33</name>
    <dbReference type="NCBI Taxonomy" id="570277"/>
    <lineage>
        <taxon>Bacteria</taxon>
        <taxon>Pseudomonadati</taxon>
        <taxon>Pseudomonadota</taxon>
        <taxon>Gammaproteobacteria</taxon>
        <taxon>Oceanospirillales</taxon>
        <taxon>Endozoicomonadaceae</taxon>
        <taxon>Endozoicomonas</taxon>
    </lineage>
</organism>
<keyword evidence="1 7" id="KW-0732">Signal</keyword>
<evidence type="ECO:0000256" key="5">
    <source>
        <dbReference type="ARBA" id="ARBA00023186"/>
    </source>
</evidence>
<comment type="domain">
    <text evidence="7">The PPIase activity resides only in the second parvulin domain. The N-terminal region and the C-terminal tail are necessary and sufficient for the chaperone activity of SurA. The PPIase activity is dispensable for SurA to function as a chaperone. The N-terminal region and the C-terminal tail are also required for porin recognition.</text>
</comment>
<dbReference type="KEGG" id="emp:EZMO1_3706"/>
<dbReference type="PANTHER" id="PTHR47637:SF1">
    <property type="entry name" value="CHAPERONE SURA"/>
    <property type="match status" value="1"/>
</dbReference>
<name>A0A142BFZ0_9GAMM</name>
<dbReference type="InterPro" id="IPR015391">
    <property type="entry name" value="SurA_N"/>
</dbReference>
<protein>
    <recommendedName>
        <fullName evidence="7">Chaperone SurA</fullName>
    </recommendedName>
    <alternativeName>
        <fullName evidence="7">Peptidyl-prolyl cis-trans isomerase SurA</fullName>
        <shortName evidence="7">PPIase SurA</shortName>
        <ecNumber evidence="7">5.2.1.8</ecNumber>
    </alternativeName>
    <alternativeName>
        <fullName evidence="7">Rotamase SurA</fullName>
    </alternativeName>
</protein>
<dbReference type="GO" id="GO:0042277">
    <property type="term" value="F:peptide binding"/>
    <property type="evidence" value="ECO:0007669"/>
    <property type="project" value="InterPro"/>
</dbReference>
<dbReference type="HAMAP" id="MF_01183">
    <property type="entry name" value="Chaperone_SurA"/>
    <property type="match status" value="1"/>
</dbReference>
<dbReference type="SUPFAM" id="SSF54534">
    <property type="entry name" value="FKBP-like"/>
    <property type="match status" value="2"/>
</dbReference>
<dbReference type="InterPro" id="IPR000297">
    <property type="entry name" value="PPIase_PpiC"/>
</dbReference>
<dbReference type="STRING" id="570277.EZMO1_3706"/>
<dbReference type="GO" id="GO:0030288">
    <property type="term" value="C:outer membrane-bounded periplasmic space"/>
    <property type="evidence" value="ECO:0007669"/>
    <property type="project" value="InterPro"/>
</dbReference>
<comment type="function">
    <text evidence="7">Chaperone involved in the correct folding and assembly of outer membrane proteins. Recognizes specific patterns of aromatic residues and the orientation of their side chains, which are found more frequently in integral outer membrane proteins. May act in both early periplasmic and late outer membrane-associated steps of protein maturation.</text>
</comment>
<dbReference type="AlphaFoldDB" id="A0A142BFZ0"/>
<dbReference type="Pfam" id="PF00639">
    <property type="entry name" value="Rotamase"/>
    <property type="match status" value="1"/>
</dbReference>
<evidence type="ECO:0000256" key="3">
    <source>
        <dbReference type="ARBA" id="ARBA00022764"/>
    </source>
</evidence>
<dbReference type="Gene3D" id="3.10.50.40">
    <property type="match status" value="2"/>
</dbReference>
<dbReference type="InterPro" id="IPR027304">
    <property type="entry name" value="Trigger_fact/SurA_dom_sf"/>
</dbReference>
<dbReference type="EMBL" id="CP013251">
    <property type="protein sequence ID" value="AMO57666.1"/>
    <property type="molecule type" value="Genomic_DNA"/>
</dbReference>
<feature type="chain" id="PRO_5008999758" description="Chaperone SurA" evidence="7">
    <location>
        <begin position="32"/>
        <end position="436"/>
    </location>
</feature>